<evidence type="ECO:0000256" key="2">
    <source>
        <dbReference type="SAM" id="SignalP"/>
    </source>
</evidence>
<reference evidence="3" key="1">
    <citation type="journal article" date="2021" name="Nat. Commun.">
        <title>Genetic determinants of endophytism in the Arabidopsis root mycobiome.</title>
        <authorList>
            <person name="Mesny F."/>
            <person name="Miyauchi S."/>
            <person name="Thiergart T."/>
            <person name="Pickel B."/>
            <person name="Atanasova L."/>
            <person name="Karlsson M."/>
            <person name="Huettel B."/>
            <person name="Barry K.W."/>
            <person name="Haridas S."/>
            <person name="Chen C."/>
            <person name="Bauer D."/>
            <person name="Andreopoulos W."/>
            <person name="Pangilinan J."/>
            <person name="LaButti K."/>
            <person name="Riley R."/>
            <person name="Lipzen A."/>
            <person name="Clum A."/>
            <person name="Drula E."/>
            <person name="Henrissat B."/>
            <person name="Kohler A."/>
            <person name="Grigoriev I.V."/>
            <person name="Martin F.M."/>
            <person name="Hacquard S."/>
        </authorList>
    </citation>
    <scope>NUCLEOTIDE SEQUENCE</scope>
    <source>
        <strain evidence="3">MPI-CAGE-CH-0230</strain>
    </source>
</reference>
<evidence type="ECO:0000313" key="4">
    <source>
        <dbReference type="Proteomes" id="UP000756346"/>
    </source>
</evidence>
<feature type="chain" id="PRO_5040382396" evidence="2">
    <location>
        <begin position="23"/>
        <end position="276"/>
    </location>
</feature>
<dbReference type="Proteomes" id="UP000756346">
    <property type="component" value="Unassembled WGS sequence"/>
</dbReference>
<protein>
    <submittedName>
        <fullName evidence="3">Uncharacterized protein</fullName>
    </submittedName>
</protein>
<dbReference type="GeneID" id="70186300"/>
<organism evidence="3 4">
    <name type="scientific">Microdochium trichocladiopsis</name>
    <dbReference type="NCBI Taxonomy" id="1682393"/>
    <lineage>
        <taxon>Eukaryota</taxon>
        <taxon>Fungi</taxon>
        <taxon>Dikarya</taxon>
        <taxon>Ascomycota</taxon>
        <taxon>Pezizomycotina</taxon>
        <taxon>Sordariomycetes</taxon>
        <taxon>Xylariomycetidae</taxon>
        <taxon>Xylariales</taxon>
        <taxon>Microdochiaceae</taxon>
        <taxon>Microdochium</taxon>
    </lineage>
</organism>
<keyword evidence="2" id="KW-0732">Signal</keyword>
<name>A0A9P8Y8T3_9PEZI</name>
<keyword evidence="4" id="KW-1185">Reference proteome</keyword>
<comment type="caution">
    <text evidence="3">The sequence shown here is derived from an EMBL/GenBank/DDBJ whole genome shotgun (WGS) entry which is preliminary data.</text>
</comment>
<accession>A0A9P8Y8T3</accession>
<evidence type="ECO:0000313" key="3">
    <source>
        <dbReference type="EMBL" id="KAH7030884.1"/>
    </source>
</evidence>
<feature type="region of interest" description="Disordered" evidence="1">
    <location>
        <begin position="218"/>
        <end position="251"/>
    </location>
</feature>
<sequence>MPCSGASILLAGVLLCFPACLAEPLRPCAAAAGHRGLIRTAGKSPDQFVEAVACARGHVEVPSRSSTAGHADGMSKPRYPVIRPPQPPSLHLADRSDPYASSTTSSNSSKQHHTASARAVPARGRRGVWLDSNDEHHGYKADVKAAPLDPLHSPRGLATRVFPAWNHRGTRLEELEAAYGFLSLHRPGKVYRINSPDRSYWSEPISHHSLNQVSAITRSPEEQGHGTGTRARSQPLGALPGPSEGLDGVRLLDQPDSIFPAPNLASICLRIHAPAE</sequence>
<feature type="signal peptide" evidence="2">
    <location>
        <begin position="1"/>
        <end position="22"/>
    </location>
</feature>
<feature type="region of interest" description="Disordered" evidence="1">
    <location>
        <begin position="59"/>
        <end position="126"/>
    </location>
</feature>
<dbReference type="RefSeq" id="XP_046012564.1">
    <property type="nucleotide sequence ID" value="XM_046156754.1"/>
</dbReference>
<gene>
    <name evidence="3" type="ORF">B0I36DRAFT_349057</name>
</gene>
<dbReference type="EMBL" id="JAGTJQ010000005">
    <property type="protein sequence ID" value="KAH7030884.1"/>
    <property type="molecule type" value="Genomic_DNA"/>
</dbReference>
<evidence type="ECO:0000256" key="1">
    <source>
        <dbReference type="SAM" id="MobiDB-lite"/>
    </source>
</evidence>
<dbReference type="AlphaFoldDB" id="A0A9P8Y8T3"/>
<proteinExistence type="predicted"/>